<dbReference type="EMBL" id="JDSQ01000006">
    <property type="protein sequence ID" value="EWS78510.1"/>
    <property type="molecule type" value="Genomic_DNA"/>
</dbReference>
<comment type="caution">
    <text evidence="1">The sequence shown here is derived from an EMBL/GenBank/DDBJ whole genome shotgun (WGS) entry which is preliminary data.</text>
</comment>
<evidence type="ECO:0000313" key="1">
    <source>
        <dbReference type="EMBL" id="EWS78510.1"/>
    </source>
</evidence>
<dbReference type="OrthoDB" id="7064567at2"/>
<dbReference type="PATRIC" id="fig|1444770.3.peg.1057"/>
<dbReference type="GeneID" id="68900037"/>
<evidence type="ECO:0000313" key="4">
    <source>
        <dbReference type="Proteomes" id="UP001430701"/>
    </source>
</evidence>
<evidence type="ECO:0000313" key="3">
    <source>
        <dbReference type="Proteomes" id="UP000020406"/>
    </source>
</evidence>
<dbReference type="eggNOG" id="ENOG502ZXRE">
    <property type="taxonomic scope" value="Bacteria"/>
</dbReference>
<dbReference type="Proteomes" id="UP000020406">
    <property type="component" value="Unassembled WGS sequence"/>
</dbReference>
<gene>
    <name evidence="1" type="ORF">AF72_04370</name>
    <name evidence="2" type="ORF">LPH55_06695</name>
</gene>
<organism evidence="1 3">
    <name type="scientific">Xylella taiwanensis</name>
    <dbReference type="NCBI Taxonomy" id="1444770"/>
    <lineage>
        <taxon>Bacteria</taxon>
        <taxon>Pseudomonadati</taxon>
        <taxon>Pseudomonadota</taxon>
        <taxon>Gammaproteobacteria</taxon>
        <taxon>Lysobacterales</taxon>
        <taxon>Lysobacteraceae</taxon>
        <taxon>Xylella</taxon>
    </lineage>
</organism>
<name>Z9JJF6_9GAMM</name>
<dbReference type="KEGG" id="xtw:AB672_01935"/>
<dbReference type="EMBL" id="JAJPPU010000002">
    <property type="protein sequence ID" value="MCD8473150.1"/>
    <property type="molecule type" value="Genomic_DNA"/>
</dbReference>
<accession>Z9JJF6</accession>
<protein>
    <submittedName>
        <fullName evidence="1">Uncharacterized protein</fullName>
    </submittedName>
</protein>
<keyword evidence="4" id="KW-1185">Reference proteome</keyword>
<reference evidence="2" key="2">
    <citation type="submission" date="2021-11" db="EMBL/GenBank/DDBJ databases">
        <title>Genome sequence of Xylella taiwanensis PLS432.</title>
        <authorList>
            <person name="Weng L.-W."/>
            <person name="Su C.-C."/>
            <person name="Tsai C.-W."/>
            <person name="Kuo C.-H."/>
        </authorList>
    </citation>
    <scope>NUCLEOTIDE SEQUENCE</scope>
    <source>
        <strain evidence="2">PLS432</strain>
    </source>
</reference>
<reference evidence="1 3" key="1">
    <citation type="journal article" date="2014" name="Genome Announc.">
        <title>Draft Genome Sequence of Xylella fastidiosa Pear Leaf Scorch Strain in Taiwan.</title>
        <authorList>
            <person name="Su C.C."/>
            <person name="Deng W.L."/>
            <person name="Jan F.J."/>
            <person name="Chang C.J."/>
            <person name="Huang H."/>
            <person name="Chen J."/>
        </authorList>
    </citation>
    <scope>NUCLEOTIDE SEQUENCE [LARGE SCALE GENOMIC DNA]</scope>
    <source>
        <strain evidence="1 3">PLS229</strain>
    </source>
</reference>
<dbReference type="RefSeq" id="WP_038270723.1">
    <property type="nucleotide sequence ID" value="NZ_CP053627.1"/>
</dbReference>
<dbReference type="AlphaFoldDB" id="Z9JJF6"/>
<dbReference type="Proteomes" id="UP001430701">
    <property type="component" value="Unassembled WGS sequence"/>
</dbReference>
<evidence type="ECO:0000313" key="2">
    <source>
        <dbReference type="EMBL" id="MCD8473150.1"/>
    </source>
</evidence>
<sequence>MPFINEIPSEEDIEKYGLLHLYKKNEILPIEIRRQWTVDHERNFYLCGIGQRGSQASDEPVYYQFQLYLNGPKFIVELDRGYGPSTFNDNPYVVRWDTIVSINAVSNPMKPLVSLPHSAWKNSDEPQPVLDNYSLNEFITILKEALTTRGAGESNRHIHHPIVVQFGF</sequence>
<proteinExistence type="predicted"/>